<organism evidence="5 6">
    <name type="scientific">Tetrahymena thermophila (strain SB210)</name>
    <dbReference type="NCBI Taxonomy" id="312017"/>
    <lineage>
        <taxon>Eukaryota</taxon>
        <taxon>Sar</taxon>
        <taxon>Alveolata</taxon>
        <taxon>Ciliophora</taxon>
        <taxon>Intramacronucleata</taxon>
        <taxon>Oligohymenophorea</taxon>
        <taxon>Hymenostomatida</taxon>
        <taxon>Tetrahymenina</taxon>
        <taxon>Tetrahymenidae</taxon>
        <taxon>Tetrahymena</taxon>
    </lineage>
</organism>
<feature type="compositionally biased region" description="Polar residues" evidence="3">
    <location>
        <begin position="520"/>
        <end position="530"/>
    </location>
</feature>
<dbReference type="InParanoid" id="I7M1S2"/>
<feature type="coiled-coil region" evidence="2">
    <location>
        <begin position="124"/>
        <end position="151"/>
    </location>
</feature>
<dbReference type="GO" id="GO:0005509">
    <property type="term" value="F:calcium ion binding"/>
    <property type="evidence" value="ECO:0007669"/>
    <property type="project" value="InterPro"/>
</dbReference>
<sequence length="924" mass="108443">MEKHLEYLNQLDKNEIDNFKRTYMHNLVTMKWLKIRYLDKAKKQYLFFPDELHKHYEINELFRGFDADHSEGIDIQELINMFKDNKINLDRQDVDSIFKIIDFNGDHTLNLSEFKQSVFSDEINSQFAKVMRELREKIDKKEESERKKKEANYLSQLGLGESVSTQEIKSQRQLEQNNKLQKKLTRIFIRQPSLTNNQFGSNSSNNNQKEQISSRSNNEKNQSENKLEKKDGEELEDKVQRVVPTTFSSMVEFFSYNFQRKEMIKKCKQLHSTQVGQKLNELSNLLTLNSKYSEHTIQKIQKFTNKNRFHSFNLLSDIENEHNDRLSDDQTETGKDKQLDKNNSSQTNQEKSFRKTISYSLSPNKYQNNDQQIQSIPEIDSFEKSSVKNKNKNEEFQISQIISSPQLTSEALKSSHRLNVSQNACQSKQTIKKKHLSSDISHSTQDKTNIQSQQQLNIASLNFLSSVNQQLPHEQPHIQITQFTPQNIQKLNFNKTNLKLKLNNSSLYQQQPNQQDQQNKTVNSSRNSPAKRQLNKLQKIINEQEQMKLASIQKFIQNKPSRKQSQTSYGLKRIQIYKPQNFNINNNKNKQSDHSSTQMQNSMINSQIEDYYNDTHLLNGSINENSNKLYLYNNPFSKKKRSSHYMSQTITSSKQNYYNSLQNSPRMNQNSKFGSQKPSQSETQATSQVSLLDEGVQNDKKIQKQQFMFNQGNKIQIRSKQKQNSDIQFLNQPQKNESLPYNLILKQRNASLPHFVQNAPIIQQNRSSQNISSSQLKNLLLFDKKEQHLNNEGYIKRDQQNDQNLSNTNNYFQNKQIYFSKLKQDKEDTIQGTEQSKQGEKMRRQQLYYQQLQNIKLPNQNYNLNLGINNFYQNYKKKMDSTTMFKSTNGQTTTPSTINESLMATLNNFNCLQKNINSNQQEQN</sequence>
<feature type="region of interest" description="Disordered" evidence="3">
    <location>
        <begin position="195"/>
        <end position="237"/>
    </location>
</feature>
<name>I7M1S2_TETTS</name>
<keyword evidence="2" id="KW-0175">Coiled coil</keyword>
<dbReference type="InterPro" id="IPR011992">
    <property type="entry name" value="EF-hand-dom_pair"/>
</dbReference>
<feature type="compositionally biased region" description="Low complexity" evidence="3">
    <location>
        <begin position="196"/>
        <end position="208"/>
    </location>
</feature>
<feature type="compositionally biased region" description="Low complexity" evidence="3">
    <location>
        <begin position="510"/>
        <end position="519"/>
    </location>
</feature>
<evidence type="ECO:0000256" key="3">
    <source>
        <dbReference type="SAM" id="MobiDB-lite"/>
    </source>
</evidence>
<dbReference type="CDD" id="cd00051">
    <property type="entry name" value="EFh"/>
    <property type="match status" value="1"/>
</dbReference>
<dbReference type="SMART" id="SM00054">
    <property type="entry name" value="EFh"/>
    <property type="match status" value="2"/>
</dbReference>
<proteinExistence type="predicted"/>
<feature type="domain" description="EF-hand" evidence="4">
    <location>
        <begin position="89"/>
        <end position="124"/>
    </location>
</feature>
<dbReference type="RefSeq" id="XP_001017718.2">
    <property type="nucleotide sequence ID" value="XM_001017718.2"/>
</dbReference>
<feature type="region of interest" description="Disordered" evidence="3">
    <location>
        <begin position="658"/>
        <end position="688"/>
    </location>
</feature>
<dbReference type="Proteomes" id="UP000009168">
    <property type="component" value="Unassembled WGS sequence"/>
</dbReference>
<feature type="region of interest" description="Disordered" evidence="3">
    <location>
        <begin position="422"/>
        <end position="449"/>
    </location>
</feature>
<dbReference type="Gene3D" id="1.10.238.10">
    <property type="entry name" value="EF-hand"/>
    <property type="match status" value="1"/>
</dbReference>
<dbReference type="GeneID" id="7822953"/>
<evidence type="ECO:0000313" key="5">
    <source>
        <dbReference type="EMBL" id="EAR97473.2"/>
    </source>
</evidence>
<evidence type="ECO:0000313" key="6">
    <source>
        <dbReference type="Proteomes" id="UP000009168"/>
    </source>
</evidence>
<dbReference type="PROSITE" id="PS00018">
    <property type="entry name" value="EF_HAND_1"/>
    <property type="match status" value="1"/>
</dbReference>
<dbReference type="EMBL" id="GG662663">
    <property type="protein sequence ID" value="EAR97473.2"/>
    <property type="molecule type" value="Genomic_DNA"/>
</dbReference>
<feature type="region of interest" description="Disordered" evidence="3">
    <location>
        <begin position="510"/>
        <end position="532"/>
    </location>
</feature>
<keyword evidence="1" id="KW-0106">Calcium</keyword>
<dbReference type="PROSITE" id="PS50222">
    <property type="entry name" value="EF_HAND_2"/>
    <property type="match status" value="2"/>
</dbReference>
<accession>I7M1S2</accession>
<feature type="region of interest" description="Disordered" evidence="3">
    <location>
        <begin position="324"/>
        <end position="353"/>
    </location>
</feature>
<keyword evidence="6" id="KW-1185">Reference proteome</keyword>
<dbReference type="InterPro" id="IPR002048">
    <property type="entry name" value="EF_hand_dom"/>
</dbReference>
<feature type="compositionally biased region" description="Polar residues" evidence="3">
    <location>
        <begin position="438"/>
        <end position="449"/>
    </location>
</feature>
<evidence type="ECO:0000256" key="1">
    <source>
        <dbReference type="ARBA" id="ARBA00022837"/>
    </source>
</evidence>
<reference evidence="6" key="1">
    <citation type="journal article" date="2006" name="PLoS Biol.">
        <title>Macronuclear genome sequence of the ciliate Tetrahymena thermophila, a model eukaryote.</title>
        <authorList>
            <person name="Eisen J.A."/>
            <person name="Coyne R.S."/>
            <person name="Wu M."/>
            <person name="Wu D."/>
            <person name="Thiagarajan M."/>
            <person name="Wortman J.R."/>
            <person name="Badger J.H."/>
            <person name="Ren Q."/>
            <person name="Amedeo P."/>
            <person name="Jones K.M."/>
            <person name="Tallon L.J."/>
            <person name="Delcher A.L."/>
            <person name="Salzberg S.L."/>
            <person name="Silva J.C."/>
            <person name="Haas B.J."/>
            <person name="Majoros W.H."/>
            <person name="Farzad M."/>
            <person name="Carlton J.M."/>
            <person name="Smith R.K. Jr."/>
            <person name="Garg J."/>
            <person name="Pearlman R.E."/>
            <person name="Karrer K.M."/>
            <person name="Sun L."/>
            <person name="Manning G."/>
            <person name="Elde N.C."/>
            <person name="Turkewitz A.P."/>
            <person name="Asai D.J."/>
            <person name="Wilkes D.E."/>
            <person name="Wang Y."/>
            <person name="Cai H."/>
            <person name="Collins K."/>
            <person name="Stewart B.A."/>
            <person name="Lee S.R."/>
            <person name="Wilamowska K."/>
            <person name="Weinberg Z."/>
            <person name="Ruzzo W.L."/>
            <person name="Wloga D."/>
            <person name="Gaertig J."/>
            <person name="Frankel J."/>
            <person name="Tsao C.-C."/>
            <person name="Gorovsky M.A."/>
            <person name="Keeling P.J."/>
            <person name="Waller R.F."/>
            <person name="Patron N.J."/>
            <person name="Cherry J.M."/>
            <person name="Stover N.A."/>
            <person name="Krieger C.J."/>
            <person name="del Toro C."/>
            <person name="Ryder H.F."/>
            <person name="Williamson S.C."/>
            <person name="Barbeau R.A."/>
            <person name="Hamilton E.P."/>
            <person name="Orias E."/>
        </authorList>
    </citation>
    <scope>NUCLEOTIDE SEQUENCE [LARGE SCALE GENOMIC DNA]</scope>
    <source>
        <strain evidence="6">SB210</strain>
    </source>
</reference>
<feature type="compositionally biased region" description="Basic and acidic residues" evidence="3">
    <location>
        <begin position="217"/>
        <end position="237"/>
    </location>
</feature>
<dbReference type="InterPro" id="IPR018247">
    <property type="entry name" value="EF_Hand_1_Ca_BS"/>
</dbReference>
<protein>
    <submittedName>
        <fullName evidence="5">EF-hand protein</fullName>
    </submittedName>
</protein>
<feature type="compositionally biased region" description="Polar residues" evidence="3">
    <location>
        <begin position="341"/>
        <end position="353"/>
    </location>
</feature>
<feature type="compositionally biased region" description="Basic and acidic residues" evidence="3">
    <location>
        <begin position="324"/>
        <end position="340"/>
    </location>
</feature>
<dbReference type="Pfam" id="PF13499">
    <property type="entry name" value="EF-hand_7"/>
    <property type="match status" value="1"/>
</dbReference>
<evidence type="ECO:0000256" key="2">
    <source>
        <dbReference type="SAM" id="Coils"/>
    </source>
</evidence>
<gene>
    <name evidence="5" type="ORF">TTHERM_00436230</name>
</gene>
<evidence type="ECO:0000259" key="4">
    <source>
        <dbReference type="PROSITE" id="PS50222"/>
    </source>
</evidence>
<feature type="domain" description="EF-hand" evidence="4">
    <location>
        <begin position="57"/>
        <end position="88"/>
    </location>
</feature>
<dbReference type="KEGG" id="tet:TTHERM_00436230"/>
<dbReference type="AlphaFoldDB" id="I7M1S2"/>
<dbReference type="SUPFAM" id="SSF47473">
    <property type="entry name" value="EF-hand"/>
    <property type="match status" value="1"/>
</dbReference>